<sequence>MSVPYGAPQQQPPGPAQHQAPHQAPGAPGANSINLGLILPLVAAGLGLVAYLVTFADDVSGGVTYLLAAGMLAGLSVLPSIPRGFVPVAAVLAAVQALLQLQGIIKSPTVQGLDIVLLIVALLETAAIVLAFLLAEGIVKIEPKPANPYAGQQAQPGGWNPQSGAFPQQQAPQHPQSGAFPQQQAPQQAGQPAPEQSFGQQSFGQQSFGQQPQQPAQQNQQNQPGQPPQQTSFMPQPGQFGSPGTPPGGFGGPQQ</sequence>
<feature type="transmembrane region" description="Helical" evidence="2">
    <location>
        <begin position="33"/>
        <end position="53"/>
    </location>
</feature>
<dbReference type="Pfam" id="PF17270">
    <property type="entry name" value="DUF5336"/>
    <property type="match status" value="1"/>
</dbReference>
<dbReference type="AlphaFoldDB" id="A0A1G7N305"/>
<gene>
    <name evidence="3" type="ORF">SAMN05216553_102648</name>
</gene>
<dbReference type="OrthoDB" id="3700687at2"/>
<evidence type="ECO:0000313" key="3">
    <source>
        <dbReference type="EMBL" id="SDF68384.1"/>
    </source>
</evidence>
<feature type="compositionally biased region" description="Polar residues" evidence="1">
    <location>
        <begin position="150"/>
        <end position="166"/>
    </location>
</feature>
<dbReference type="InterPro" id="IPR035166">
    <property type="entry name" value="DUF5336"/>
</dbReference>
<feature type="region of interest" description="Disordered" evidence="1">
    <location>
        <begin position="1"/>
        <end position="26"/>
    </location>
</feature>
<feature type="transmembrane region" description="Helical" evidence="2">
    <location>
        <begin position="115"/>
        <end position="135"/>
    </location>
</feature>
<feature type="region of interest" description="Disordered" evidence="1">
    <location>
        <begin position="148"/>
        <end position="255"/>
    </location>
</feature>
<keyword evidence="2" id="KW-0812">Transmembrane</keyword>
<reference evidence="4" key="1">
    <citation type="submission" date="2016-10" db="EMBL/GenBank/DDBJ databases">
        <authorList>
            <person name="Varghese N."/>
            <person name="Submissions S."/>
        </authorList>
    </citation>
    <scope>NUCLEOTIDE SEQUENCE [LARGE SCALE GENOMIC DNA]</scope>
    <source>
        <strain evidence="4">CGMCC 4.3506</strain>
    </source>
</reference>
<dbReference type="STRING" id="200378.SAMN05216553_102648"/>
<proteinExistence type="predicted"/>
<evidence type="ECO:0000256" key="2">
    <source>
        <dbReference type="SAM" id="Phobius"/>
    </source>
</evidence>
<feature type="compositionally biased region" description="Low complexity" evidence="1">
    <location>
        <begin position="167"/>
        <end position="243"/>
    </location>
</feature>
<keyword evidence="2" id="KW-0472">Membrane</keyword>
<accession>A0A1G7N305</accession>
<dbReference type="RefSeq" id="WP_090046732.1">
    <property type="nucleotide sequence ID" value="NZ_FNCC01000002.1"/>
</dbReference>
<name>A0A1G7N305_9PSEU</name>
<feature type="transmembrane region" description="Helical" evidence="2">
    <location>
        <begin position="85"/>
        <end position="103"/>
    </location>
</feature>
<dbReference type="Proteomes" id="UP000199623">
    <property type="component" value="Unassembled WGS sequence"/>
</dbReference>
<protein>
    <submittedName>
        <fullName evidence="3">Uncharacterized protein</fullName>
    </submittedName>
</protein>
<organism evidence="3 4">
    <name type="scientific">Lentzea fradiae</name>
    <dbReference type="NCBI Taxonomy" id="200378"/>
    <lineage>
        <taxon>Bacteria</taxon>
        <taxon>Bacillati</taxon>
        <taxon>Actinomycetota</taxon>
        <taxon>Actinomycetes</taxon>
        <taxon>Pseudonocardiales</taxon>
        <taxon>Pseudonocardiaceae</taxon>
        <taxon>Lentzea</taxon>
    </lineage>
</organism>
<feature type="transmembrane region" description="Helical" evidence="2">
    <location>
        <begin position="59"/>
        <end position="78"/>
    </location>
</feature>
<feature type="compositionally biased region" description="Low complexity" evidence="1">
    <location>
        <begin position="16"/>
        <end position="26"/>
    </location>
</feature>
<keyword evidence="2" id="KW-1133">Transmembrane helix</keyword>
<keyword evidence="4" id="KW-1185">Reference proteome</keyword>
<dbReference type="EMBL" id="FNCC01000002">
    <property type="protein sequence ID" value="SDF68384.1"/>
    <property type="molecule type" value="Genomic_DNA"/>
</dbReference>
<evidence type="ECO:0000313" key="4">
    <source>
        <dbReference type="Proteomes" id="UP000199623"/>
    </source>
</evidence>
<evidence type="ECO:0000256" key="1">
    <source>
        <dbReference type="SAM" id="MobiDB-lite"/>
    </source>
</evidence>